<protein>
    <submittedName>
        <fullName evidence="2">NADH-quinone oxidoreductase subunit G</fullName>
    </submittedName>
</protein>
<comment type="caution">
    <text evidence="2">The sequence shown here is derived from an EMBL/GenBank/DDBJ whole genome shotgun (WGS) entry which is preliminary data.</text>
</comment>
<dbReference type="CDD" id="cd02788">
    <property type="entry name" value="MopB_CT_NDH-1_NuoG2-N7"/>
    <property type="match status" value="1"/>
</dbReference>
<name>A0A7W3WLB4_9ACTN</name>
<sequence>PLPTPGAGEAVLAGHRMLLDQGRLQEGDDALAATRHEAPARLSAATAEEIGATDGGLLAVSGPSGTVRLPLRVTAMPDRVVWLPLNSTGDGVTADTGARPGELVRIAPAEPEDGRPGDVTDAPEVHA</sequence>
<dbReference type="Proteomes" id="UP000525686">
    <property type="component" value="Unassembled WGS sequence"/>
</dbReference>
<gene>
    <name evidence="2" type="ORF">H3146_12960</name>
</gene>
<dbReference type="SUPFAM" id="SSF50692">
    <property type="entry name" value="ADC-like"/>
    <property type="match status" value="1"/>
</dbReference>
<proteinExistence type="predicted"/>
<feature type="compositionally biased region" description="Basic and acidic residues" evidence="1">
    <location>
        <begin position="112"/>
        <end position="127"/>
    </location>
</feature>
<organism evidence="2 3">
    <name type="scientific">Streptomyces alkaliterrae</name>
    <dbReference type="NCBI Taxonomy" id="2213162"/>
    <lineage>
        <taxon>Bacteria</taxon>
        <taxon>Bacillati</taxon>
        <taxon>Actinomycetota</taxon>
        <taxon>Actinomycetes</taxon>
        <taxon>Kitasatosporales</taxon>
        <taxon>Streptomycetaceae</taxon>
        <taxon>Streptomyces</taxon>
    </lineage>
</organism>
<reference evidence="3" key="1">
    <citation type="submission" date="2020-05" db="EMBL/GenBank/DDBJ databases">
        <title>Classification of alakaliphilic streptomycetes isolated from an alkaline soil next to Lonar Crater, India and a proposal for the recognition of Streptomyces alkaliterrae sp. nov.</title>
        <authorList>
            <person name="Golinska P."/>
        </authorList>
    </citation>
    <scope>NUCLEOTIDE SEQUENCE [LARGE SCALE GENOMIC DNA]</scope>
    <source>
        <strain evidence="3">OF3</strain>
    </source>
</reference>
<feature type="region of interest" description="Disordered" evidence="1">
    <location>
        <begin position="85"/>
        <end position="127"/>
    </location>
</feature>
<evidence type="ECO:0000313" key="3">
    <source>
        <dbReference type="Proteomes" id="UP000525686"/>
    </source>
</evidence>
<evidence type="ECO:0000256" key="1">
    <source>
        <dbReference type="SAM" id="MobiDB-lite"/>
    </source>
</evidence>
<dbReference type="AlphaFoldDB" id="A0A7W3WLB4"/>
<feature type="non-terminal residue" evidence="2">
    <location>
        <position position="1"/>
    </location>
</feature>
<evidence type="ECO:0000313" key="2">
    <source>
        <dbReference type="EMBL" id="MBB1254270.1"/>
    </source>
</evidence>
<dbReference type="EMBL" id="JABJWZ010000098">
    <property type="protein sequence ID" value="MBB1254270.1"/>
    <property type="molecule type" value="Genomic_DNA"/>
</dbReference>
<accession>A0A7W3WLB4</accession>
<dbReference type="InterPro" id="IPR009010">
    <property type="entry name" value="Asp_de-COase-like_dom_sf"/>
</dbReference>